<name>A0ABD2PPE3_9PLAT</name>
<dbReference type="InterPro" id="IPR006029">
    <property type="entry name" value="Neurotrans-gated_channel_TM"/>
</dbReference>
<dbReference type="FunFam" id="1.20.58.390:FF:000073">
    <property type="entry name" value="Neuronal acetylcholine receptor subunit alpha-9-II"/>
    <property type="match status" value="1"/>
</dbReference>
<evidence type="ECO:0000313" key="5">
    <source>
        <dbReference type="Proteomes" id="UP001626550"/>
    </source>
</evidence>
<reference evidence="4 5" key="1">
    <citation type="submission" date="2024-11" db="EMBL/GenBank/DDBJ databases">
        <title>Adaptive evolution of stress response genes in parasites aligns with host niche diversity.</title>
        <authorList>
            <person name="Hahn C."/>
            <person name="Resl P."/>
        </authorList>
    </citation>
    <scope>NUCLEOTIDE SEQUENCE [LARGE SCALE GENOMIC DNA]</scope>
    <source>
        <strain evidence="4">EGGRZ-B1_66</strain>
        <tissue evidence="4">Body</tissue>
    </source>
</reference>
<gene>
    <name evidence="4" type="primary">CHRNA3_7</name>
    <name evidence="4" type="ORF">Ciccas_012564</name>
</gene>
<dbReference type="Pfam" id="PF02932">
    <property type="entry name" value="Neur_chan_memb"/>
    <property type="match status" value="1"/>
</dbReference>
<keyword evidence="4" id="KW-0675">Receptor</keyword>
<feature type="transmembrane region" description="Helical" evidence="2">
    <location>
        <begin position="91"/>
        <end position="114"/>
    </location>
</feature>
<dbReference type="SUPFAM" id="SSF90112">
    <property type="entry name" value="Neurotransmitter-gated ion-channel transmembrane pore"/>
    <property type="match status" value="1"/>
</dbReference>
<dbReference type="InterPro" id="IPR006201">
    <property type="entry name" value="Neur_channel"/>
</dbReference>
<evidence type="ECO:0000256" key="2">
    <source>
        <dbReference type="SAM" id="Phobius"/>
    </source>
</evidence>
<keyword evidence="2" id="KW-0472">Membrane</keyword>
<keyword evidence="2" id="KW-0812">Transmembrane</keyword>
<feature type="transmembrane region" description="Helical" evidence="2">
    <location>
        <begin position="308"/>
        <end position="332"/>
    </location>
</feature>
<dbReference type="Gene3D" id="1.20.58.390">
    <property type="entry name" value="Neurotransmitter-gated ion-channel transmembrane domain"/>
    <property type="match status" value="2"/>
</dbReference>
<feature type="transmembrane region" description="Helical" evidence="2">
    <location>
        <begin position="30"/>
        <end position="54"/>
    </location>
</feature>
<evidence type="ECO:0000313" key="4">
    <source>
        <dbReference type="EMBL" id="KAL3308898.1"/>
    </source>
</evidence>
<accession>A0ABD2PPE3</accession>
<evidence type="ECO:0000259" key="3">
    <source>
        <dbReference type="Pfam" id="PF02932"/>
    </source>
</evidence>
<evidence type="ECO:0000256" key="1">
    <source>
        <dbReference type="SAM" id="MobiDB-lite"/>
    </source>
</evidence>
<feature type="region of interest" description="Disordered" evidence="1">
    <location>
        <begin position="221"/>
        <end position="243"/>
    </location>
</feature>
<dbReference type="PANTHER" id="PTHR18945">
    <property type="entry name" value="NEUROTRANSMITTER GATED ION CHANNEL"/>
    <property type="match status" value="1"/>
</dbReference>
<feature type="domain" description="Neurotransmitter-gated ion-channel transmembrane" evidence="3">
    <location>
        <begin position="36"/>
        <end position="324"/>
    </location>
</feature>
<protein>
    <submittedName>
        <fullName evidence="4">Neuronal acetylcholine receptor subunit alpha-3</fullName>
    </submittedName>
</protein>
<keyword evidence="2" id="KW-1133">Transmembrane helix</keyword>
<keyword evidence="5" id="KW-1185">Reference proteome</keyword>
<proteinExistence type="predicted"/>
<dbReference type="AlphaFoldDB" id="A0ABD2PPE3"/>
<dbReference type="EMBL" id="JBJKFK010004555">
    <property type="protein sequence ID" value="KAL3308898.1"/>
    <property type="molecule type" value="Genomic_DNA"/>
</dbReference>
<dbReference type="InterPro" id="IPR038050">
    <property type="entry name" value="Neuro_actylchol_rec"/>
</dbReference>
<sequence length="387" mass="43904">MAVRYSMKYDCCPTYYEDIKVFITLQRRSLYYIFNLIIPCMVISVMALMVFTLPPDAGEKISLGVTILLSLTMFLQMVADKLPQTSESIPLIGVYFSCIMILCSLSIVFTVLVLKCHHMSPSEKPPRWLSVYVNYYIAKLIGIEPLRRREVEEVEIHSNSDSTLNVSSTSDESVLAAENGYNNLRPSDAKKSRRYFQDSVEKKMVNVLDLEDDFRISSLKQMEKNSEDSESEQSSSSKQIADDSGLVDGARKSLVGTKTVDGAMCSYRPDLSKLLEQLQVITDHIHAEDEDSACANEWKFGAKVIDKFCLIVFGLSTLFITLGILCSARTFADSFSAQYPYGKEEEKKFTLDDYRELDFTNFKLSNEGNLPFNLDHALTYWKNVDRA</sequence>
<dbReference type="CDD" id="cd19051">
    <property type="entry name" value="LGIC_TM_cation"/>
    <property type="match status" value="1"/>
</dbReference>
<organism evidence="4 5">
    <name type="scientific">Cichlidogyrus casuarinus</name>
    <dbReference type="NCBI Taxonomy" id="1844966"/>
    <lineage>
        <taxon>Eukaryota</taxon>
        <taxon>Metazoa</taxon>
        <taxon>Spiralia</taxon>
        <taxon>Lophotrochozoa</taxon>
        <taxon>Platyhelminthes</taxon>
        <taxon>Monogenea</taxon>
        <taxon>Monopisthocotylea</taxon>
        <taxon>Dactylogyridea</taxon>
        <taxon>Ancyrocephalidae</taxon>
        <taxon>Cichlidogyrus</taxon>
    </lineage>
</organism>
<comment type="caution">
    <text evidence="4">The sequence shown here is derived from an EMBL/GenBank/DDBJ whole genome shotgun (WGS) entry which is preliminary data.</text>
</comment>
<dbReference type="InterPro" id="IPR036719">
    <property type="entry name" value="Neuro-gated_channel_TM_sf"/>
</dbReference>
<dbReference type="Proteomes" id="UP001626550">
    <property type="component" value="Unassembled WGS sequence"/>
</dbReference>